<dbReference type="SMART" id="SM00220">
    <property type="entry name" value="S_TKc"/>
    <property type="match status" value="1"/>
</dbReference>
<evidence type="ECO:0000313" key="8">
    <source>
        <dbReference type="EMBL" id="PWN01081.1"/>
    </source>
</evidence>
<dbReference type="OrthoDB" id="9762169at2"/>
<dbReference type="Pfam" id="PF00069">
    <property type="entry name" value="Pkinase"/>
    <property type="match status" value="1"/>
</dbReference>
<evidence type="ECO:0000256" key="5">
    <source>
        <dbReference type="PROSITE-ProRule" id="PRU10141"/>
    </source>
</evidence>
<dbReference type="GO" id="GO:0005524">
    <property type="term" value="F:ATP binding"/>
    <property type="evidence" value="ECO:0007669"/>
    <property type="project" value="UniProtKB-UniRule"/>
</dbReference>
<reference evidence="8 9" key="1">
    <citation type="submission" date="2018-05" db="EMBL/GenBank/DDBJ databases">
        <title>Nocardioides silvaticus genome.</title>
        <authorList>
            <person name="Li C."/>
            <person name="Wang G."/>
        </authorList>
    </citation>
    <scope>NUCLEOTIDE SEQUENCE [LARGE SCALE GENOMIC DNA]</scope>
    <source>
        <strain evidence="8 9">CCTCC AB 2018079</strain>
    </source>
</reference>
<dbReference type="SUPFAM" id="SSF56112">
    <property type="entry name" value="Protein kinase-like (PK-like)"/>
    <property type="match status" value="1"/>
</dbReference>
<keyword evidence="4 5" id="KW-0067">ATP-binding</keyword>
<feature type="compositionally biased region" description="Basic and acidic residues" evidence="6">
    <location>
        <begin position="430"/>
        <end position="441"/>
    </location>
</feature>
<evidence type="ECO:0000259" key="7">
    <source>
        <dbReference type="PROSITE" id="PS50011"/>
    </source>
</evidence>
<dbReference type="PROSITE" id="PS00107">
    <property type="entry name" value="PROTEIN_KINASE_ATP"/>
    <property type="match status" value="1"/>
</dbReference>
<evidence type="ECO:0000256" key="6">
    <source>
        <dbReference type="SAM" id="MobiDB-lite"/>
    </source>
</evidence>
<dbReference type="PANTHER" id="PTHR43289">
    <property type="entry name" value="MITOGEN-ACTIVATED PROTEIN KINASE KINASE KINASE 20-RELATED"/>
    <property type="match status" value="1"/>
</dbReference>
<dbReference type="PANTHER" id="PTHR43289:SF30">
    <property type="entry name" value="NON-SPECIFIC SERINE_THREONINE PROTEIN KINASE"/>
    <property type="match status" value="1"/>
</dbReference>
<proteinExistence type="predicted"/>
<dbReference type="CDD" id="cd14014">
    <property type="entry name" value="STKc_PknB_like"/>
    <property type="match status" value="1"/>
</dbReference>
<keyword evidence="1" id="KW-0808">Transferase</keyword>
<evidence type="ECO:0000256" key="2">
    <source>
        <dbReference type="ARBA" id="ARBA00022741"/>
    </source>
</evidence>
<dbReference type="InterPro" id="IPR000719">
    <property type="entry name" value="Prot_kinase_dom"/>
</dbReference>
<evidence type="ECO:0000313" key="9">
    <source>
        <dbReference type="Proteomes" id="UP000245507"/>
    </source>
</evidence>
<dbReference type="PROSITE" id="PS50011">
    <property type="entry name" value="PROTEIN_KINASE_DOM"/>
    <property type="match status" value="1"/>
</dbReference>
<dbReference type="GO" id="GO:0004674">
    <property type="term" value="F:protein serine/threonine kinase activity"/>
    <property type="evidence" value="ECO:0007669"/>
    <property type="project" value="UniProtKB-KW"/>
</dbReference>
<dbReference type="Gene3D" id="3.30.200.20">
    <property type="entry name" value="Phosphorylase Kinase, domain 1"/>
    <property type="match status" value="1"/>
</dbReference>
<keyword evidence="9" id="KW-1185">Reference proteome</keyword>
<dbReference type="Gene3D" id="1.10.510.10">
    <property type="entry name" value="Transferase(Phosphotransferase) domain 1"/>
    <property type="match status" value="1"/>
</dbReference>
<organism evidence="8 9">
    <name type="scientific">Nocardioides silvaticus</name>
    <dbReference type="NCBI Taxonomy" id="2201891"/>
    <lineage>
        <taxon>Bacteria</taxon>
        <taxon>Bacillati</taxon>
        <taxon>Actinomycetota</taxon>
        <taxon>Actinomycetes</taxon>
        <taxon>Propionibacteriales</taxon>
        <taxon>Nocardioidaceae</taxon>
        <taxon>Nocardioides</taxon>
    </lineage>
</organism>
<keyword evidence="3 8" id="KW-0418">Kinase</keyword>
<keyword evidence="8" id="KW-0723">Serine/threonine-protein kinase</keyword>
<feature type="domain" description="Protein kinase" evidence="7">
    <location>
        <begin position="13"/>
        <end position="269"/>
    </location>
</feature>
<feature type="binding site" evidence="5">
    <location>
        <position position="42"/>
    </location>
    <ligand>
        <name>ATP</name>
        <dbReference type="ChEBI" id="CHEBI:30616"/>
    </ligand>
</feature>
<dbReference type="EMBL" id="QGDD01000011">
    <property type="protein sequence ID" value="PWN01081.1"/>
    <property type="molecule type" value="Genomic_DNA"/>
</dbReference>
<name>A0A316TC46_9ACTN</name>
<comment type="caution">
    <text evidence="8">The sequence shown here is derived from an EMBL/GenBank/DDBJ whole genome shotgun (WGS) entry which is preliminary data.</text>
</comment>
<dbReference type="PROSITE" id="PS00108">
    <property type="entry name" value="PROTEIN_KINASE_ST"/>
    <property type="match status" value="1"/>
</dbReference>
<evidence type="ECO:0000256" key="1">
    <source>
        <dbReference type="ARBA" id="ARBA00022679"/>
    </source>
</evidence>
<evidence type="ECO:0000256" key="3">
    <source>
        <dbReference type="ARBA" id="ARBA00022777"/>
    </source>
</evidence>
<feature type="region of interest" description="Disordered" evidence="6">
    <location>
        <begin position="332"/>
        <end position="441"/>
    </location>
</feature>
<evidence type="ECO:0000256" key="4">
    <source>
        <dbReference type="ARBA" id="ARBA00022840"/>
    </source>
</evidence>
<feature type="compositionally biased region" description="Polar residues" evidence="6">
    <location>
        <begin position="357"/>
        <end position="377"/>
    </location>
</feature>
<dbReference type="Proteomes" id="UP000245507">
    <property type="component" value="Unassembled WGS sequence"/>
</dbReference>
<sequence length="441" mass="45073">MTDPAPIVLNDRYELRGLIGRGGMAEVHRGWDRTLAREVAVKVMDGTVAGDVERQRFASETRLLAGLNHRNLVMLLDAGVDDPDGAARPWLAMELVDGTTLADRIAAGPMAPDEVAAIGTDLAKALAHVHARGIVHRDVKPANVLLGPAGTTKLADFGVARLMDEQTGYTSTGFIIGTASYLAPEQVEGLPVTGACDVYALGLVLLEALTGRRAYGGAPTEAALARLHRSPLIPVSLGAAWAHLLDEMTARRAADRPAAGEVAARLAVLGTAGAVVALDPAHGPVATAPRPVATSVVTPAAGRRVPRLGLRAGVAAAALVVAAAGAVWVSGGTGSEPPPAGAAERTAGPPSAGRGVQPSQKPSSSLSTPAGLTSPAQQEPKRTKAVQPKVRKAKKSGPAKGGDRATRSGPPQHAHAGPGKNRGKKPGKGHGRDRGKGPGRR</sequence>
<protein>
    <submittedName>
        <fullName evidence="8">Serine/threonine protein kinase</fullName>
    </submittedName>
</protein>
<accession>A0A316TC46</accession>
<dbReference type="InterPro" id="IPR011009">
    <property type="entry name" value="Kinase-like_dom_sf"/>
</dbReference>
<dbReference type="AlphaFoldDB" id="A0A316TC46"/>
<dbReference type="InterPro" id="IPR008271">
    <property type="entry name" value="Ser/Thr_kinase_AS"/>
</dbReference>
<keyword evidence="2 5" id="KW-0547">Nucleotide-binding</keyword>
<dbReference type="InterPro" id="IPR017441">
    <property type="entry name" value="Protein_kinase_ATP_BS"/>
</dbReference>
<gene>
    <name evidence="8" type="ORF">DJ010_19680</name>
</gene>
<dbReference type="RefSeq" id="WP_109696990.1">
    <property type="nucleotide sequence ID" value="NZ_QGDD01000011.1"/>
</dbReference>